<evidence type="ECO:0000313" key="5">
    <source>
        <dbReference type="Proteomes" id="UP000587527"/>
    </source>
</evidence>
<gene>
    <name evidence="4" type="ORF">F4553_004090</name>
</gene>
<evidence type="ECO:0000313" key="4">
    <source>
        <dbReference type="EMBL" id="MBB5870711.1"/>
    </source>
</evidence>
<evidence type="ECO:0000256" key="2">
    <source>
        <dbReference type="ARBA" id="ARBA00023277"/>
    </source>
</evidence>
<keyword evidence="5" id="KW-1185">Reference proteome</keyword>
<feature type="domain" description="NAD-dependent epimerase/dehydratase" evidence="3">
    <location>
        <begin position="5"/>
        <end position="170"/>
    </location>
</feature>
<dbReference type="InterPro" id="IPR036291">
    <property type="entry name" value="NAD(P)-bd_dom_sf"/>
</dbReference>
<accession>A0A841BVD2</accession>
<dbReference type="InterPro" id="IPR001509">
    <property type="entry name" value="Epimerase_deHydtase"/>
</dbReference>
<comment type="caution">
    <text evidence="4">The sequence shown here is derived from an EMBL/GenBank/DDBJ whole genome shotgun (WGS) entry which is preliminary data.</text>
</comment>
<dbReference type="CDD" id="cd08946">
    <property type="entry name" value="SDR_e"/>
    <property type="match status" value="1"/>
</dbReference>
<dbReference type="EMBL" id="JACHMN010000002">
    <property type="protein sequence ID" value="MBB5870711.1"/>
    <property type="molecule type" value="Genomic_DNA"/>
</dbReference>
<dbReference type="Gene3D" id="3.40.50.720">
    <property type="entry name" value="NAD(P)-binding Rossmann-like Domain"/>
    <property type="match status" value="1"/>
</dbReference>
<sequence length="273" mass="29384">MTKRILMTGASGAVGTLLRPLLAREGRVLRLLDIVEPPALDGTGAEERIIASVTDADAVLDACRDVDAVLHLGGQSVESTLDIVIERNLRGTMTLLEAIRLAGVPRIILASSNHAAGFHLRGGGPLAADIAARPDTLYGWSKAAIESAARLYHDRYGLEVLCVRIGALYATPIPMGLRGLATWLSPTDARRLIEACLSCEDPGYRMLWGVSHNTRRWASLAEGHEIGYYPVDDSEVFAAEMIAANGEPDFVNDPNLTRIGGHWCDIPLGEPMP</sequence>
<dbReference type="AlphaFoldDB" id="A0A841BVD2"/>
<dbReference type="SUPFAM" id="SSF51735">
    <property type="entry name" value="NAD(P)-binding Rossmann-fold domains"/>
    <property type="match status" value="1"/>
</dbReference>
<keyword evidence="1" id="KW-0521">NADP</keyword>
<dbReference type="RefSeq" id="WP_184838282.1">
    <property type="nucleotide sequence ID" value="NZ_JACHMN010000002.1"/>
</dbReference>
<dbReference type="Proteomes" id="UP000587527">
    <property type="component" value="Unassembled WGS sequence"/>
</dbReference>
<keyword evidence="2" id="KW-0119">Carbohydrate metabolism</keyword>
<dbReference type="Pfam" id="PF01370">
    <property type="entry name" value="Epimerase"/>
    <property type="match status" value="1"/>
</dbReference>
<proteinExistence type="predicted"/>
<name>A0A841BVD2_9ACTN</name>
<evidence type="ECO:0000259" key="3">
    <source>
        <dbReference type="Pfam" id="PF01370"/>
    </source>
</evidence>
<dbReference type="PANTHER" id="PTHR43103:SF3">
    <property type="entry name" value="ADP-L-GLYCERO-D-MANNO-HEPTOSE-6-EPIMERASE"/>
    <property type="match status" value="1"/>
</dbReference>
<organism evidence="4 5">
    <name type="scientific">Allocatelliglobosispora scoriae</name>
    <dbReference type="NCBI Taxonomy" id="643052"/>
    <lineage>
        <taxon>Bacteria</taxon>
        <taxon>Bacillati</taxon>
        <taxon>Actinomycetota</taxon>
        <taxon>Actinomycetes</taxon>
        <taxon>Micromonosporales</taxon>
        <taxon>Micromonosporaceae</taxon>
        <taxon>Allocatelliglobosispora</taxon>
    </lineage>
</organism>
<dbReference type="PANTHER" id="PTHR43103">
    <property type="entry name" value="NUCLEOSIDE-DIPHOSPHATE-SUGAR EPIMERASE"/>
    <property type="match status" value="1"/>
</dbReference>
<reference evidence="4 5" key="1">
    <citation type="submission" date="2020-08" db="EMBL/GenBank/DDBJ databases">
        <title>Sequencing the genomes of 1000 actinobacteria strains.</title>
        <authorList>
            <person name="Klenk H.-P."/>
        </authorList>
    </citation>
    <scope>NUCLEOTIDE SEQUENCE [LARGE SCALE GENOMIC DNA]</scope>
    <source>
        <strain evidence="4 5">DSM 45362</strain>
    </source>
</reference>
<protein>
    <submittedName>
        <fullName evidence="4">Nucleoside-diphosphate-sugar epimerase</fullName>
    </submittedName>
</protein>
<evidence type="ECO:0000256" key="1">
    <source>
        <dbReference type="ARBA" id="ARBA00022857"/>
    </source>
</evidence>